<evidence type="ECO:0000256" key="2">
    <source>
        <dbReference type="ARBA" id="ARBA00022980"/>
    </source>
</evidence>
<dbReference type="PANTHER" id="PTHR11661">
    <property type="entry name" value="60S RIBOSOMAL PROTEIN L12"/>
    <property type="match status" value="1"/>
</dbReference>
<dbReference type="AlphaFoldDB" id="A0A914X5U3"/>
<dbReference type="FunFam" id="1.10.10.250:FF:000003">
    <property type="entry name" value="Mitochondrial ribosomal protein L11"/>
    <property type="match status" value="1"/>
</dbReference>
<dbReference type="CDD" id="cd00349">
    <property type="entry name" value="Ribosomal_L11"/>
    <property type="match status" value="1"/>
</dbReference>
<feature type="domain" description="Large ribosomal subunit protein uL11 N-terminal" evidence="9">
    <location>
        <begin position="32"/>
        <end position="90"/>
    </location>
</feature>
<dbReference type="Gene3D" id="1.10.10.250">
    <property type="entry name" value="Ribosomal protein L11, C-terminal domain"/>
    <property type="match status" value="1"/>
</dbReference>
<dbReference type="Proteomes" id="UP000887566">
    <property type="component" value="Unplaced"/>
</dbReference>
<dbReference type="GO" id="GO:0003735">
    <property type="term" value="F:structural constituent of ribosome"/>
    <property type="evidence" value="ECO:0007669"/>
    <property type="project" value="InterPro"/>
</dbReference>
<dbReference type="InterPro" id="IPR036796">
    <property type="entry name" value="Ribosomal_uL11_N_sf"/>
</dbReference>
<comment type="similarity">
    <text evidence="1 7">Belongs to the universal ribosomal protein uL11 family.</text>
</comment>
<dbReference type="NCBIfam" id="TIGR01632">
    <property type="entry name" value="L11_bact"/>
    <property type="match status" value="1"/>
</dbReference>
<dbReference type="GO" id="GO:0070180">
    <property type="term" value="F:large ribosomal subunit rRNA binding"/>
    <property type="evidence" value="ECO:0007669"/>
    <property type="project" value="TreeGrafter"/>
</dbReference>
<evidence type="ECO:0000256" key="5">
    <source>
        <dbReference type="ARBA" id="ARBA00040104"/>
    </source>
</evidence>
<dbReference type="SMART" id="SM00649">
    <property type="entry name" value="RL11"/>
    <property type="match status" value="1"/>
</dbReference>
<evidence type="ECO:0000313" key="10">
    <source>
        <dbReference type="Proteomes" id="UP000887566"/>
    </source>
</evidence>
<keyword evidence="2 7" id="KW-0689">Ribosomal protein</keyword>
<dbReference type="InterPro" id="IPR020784">
    <property type="entry name" value="Ribosomal_uL11_N"/>
</dbReference>
<evidence type="ECO:0000313" key="11">
    <source>
        <dbReference type="WBParaSite" id="PSAMB.scaffold6834size8714.g29196.t1"/>
    </source>
</evidence>
<dbReference type="Pfam" id="PF03946">
    <property type="entry name" value="Ribosomal_L11_N"/>
    <property type="match status" value="1"/>
</dbReference>
<dbReference type="InterPro" id="IPR036769">
    <property type="entry name" value="Ribosomal_uL11_C_sf"/>
</dbReference>
<evidence type="ECO:0000256" key="3">
    <source>
        <dbReference type="ARBA" id="ARBA00023274"/>
    </source>
</evidence>
<keyword evidence="10" id="KW-1185">Reference proteome</keyword>
<evidence type="ECO:0000256" key="1">
    <source>
        <dbReference type="ARBA" id="ARBA00010537"/>
    </source>
</evidence>
<sequence>MASAAGKAAKGAAGAIKKGKKDAIKVIHGPIIRTNIRAGQATPAPPLGPALGQRGINVAQFCKDFNKQTEHIVPGAVLPTRITVNPDRTYAMQINSPMGSWLIKRAAGIRRGASKTIPDEIVGKISLKHVYEIAKVKAKDPVMVGMSLEQVCRCIFLTARSMGVEVVPQLTADELRPFLERRKMEVDRQLKELADKKAAKMLRTA</sequence>
<dbReference type="InterPro" id="IPR000911">
    <property type="entry name" value="Ribosomal_uL11"/>
</dbReference>
<dbReference type="SUPFAM" id="SSF46906">
    <property type="entry name" value="Ribosomal protein L11, C-terminal domain"/>
    <property type="match status" value="1"/>
</dbReference>
<dbReference type="InterPro" id="IPR020783">
    <property type="entry name" value="Ribosomal_uL11_C"/>
</dbReference>
<dbReference type="WBParaSite" id="PSAMB.scaffold6834size8714.g29196.t1">
    <property type="protein sequence ID" value="PSAMB.scaffold6834size8714.g29196.t1"/>
    <property type="gene ID" value="PSAMB.scaffold6834size8714.g29196"/>
</dbReference>
<reference evidence="11" key="1">
    <citation type="submission" date="2022-11" db="UniProtKB">
        <authorList>
            <consortium name="WormBaseParasite"/>
        </authorList>
    </citation>
    <scope>IDENTIFICATION</scope>
</reference>
<proteinExistence type="inferred from homology"/>
<dbReference type="GO" id="GO:0006412">
    <property type="term" value="P:translation"/>
    <property type="evidence" value="ECO:0007669"/>
    <property type="project" value="InterPro"/>
</dbReference>
<evidence type="ECO:0000256" key="7">
    <source>
        <dbReference type="RuleBase" id="RU003978"/>
    </source>
</evidence>
<evidence type="ECO:0000256" key="6">
    <source>
        <dbReference type="ARBA" id="ARBA00041455"/>
    </source>
</evidence>
<protein>
    <recommendedName>
        <fullName evidence="5">Large ribosomal subunit protein uL11m</fullName>
    </recommendedName>
    <alternativeName>
        <fullName evidence="6">39S ribosomal protein L11, mitochondrial</fullName>
    </alternativeName>
</protein>
<evidence type="ECO:0000259" key="9">
    <source>
        <dbReference type="Pfam" id="PF03946"/>
    </source>
</evidence>
<accession>A0A914X5U3</accession>
<comment type="subunit">
    <text evidence="4">Component of the mitochondrial ribosome large subunit (39S) which comprises a 16S rRNA and about 50 distinct proteins.</text>
</comment>
<feature type="domain" description="Large ribosomal subunit protein uL11 C-terminal" evidence="8">
    <location>
        <begin position="96"/>
        <end position="166"/>
    </location>
</feature>
<dbReference type="SUPFAM" id="SSF54747">
    <property type="entry name" value="Ribosomal L11/L12e N-terminal domain"/>
    <property type="match status" value="1"/>
</dbReference>
<dbReference type="PANTHER" id="PTHR11661:SF1">
    <property type="entry name" value="LARGE RIBOSOMAL SUBUNIT PROTEIN UL11M"/>
    <property type="match status" value="1"/>
</dbReference>
<dbReference type="Gene3D" id="3.30.1550.10">
    <property type="entry name" value="Ribosomal protein L11/L12, N-terminal domain"/>
    <property type="match status" value="1"/>
</dbReference>
<dbReference type="HAMAP" id="MF_00736">
    <property type="entry name" value="Ribosomal_uL11"/>
    <property type="match status" value="1"/>
</dbReference>
<dbReference type="InterPro" id="IPR006519">
    <property type="entry name" value="Ribosomal_uL11_bac-typ"/>
</dbReference>
<name>A0A914X5U3_9BILA</name>
<keyword evidence="3 7" id="KW-0687">Ribonucleoprotein</keyword>
<dbReference type="GO" id="GO:0005762">
    <property type="term" value="C:mitochondrial large ribosomal subunit"/>
    <property type="evidence" value="ECO:0007669"/>
    <property type="project" value="TreeGrafter"/>
</dbReference>
<evidence type="ECO:0000256" key="4">
    <source>
        <dbReference type="ARBA" id="ARBA00038782"/>
    </source>
</evidence>
<evidence type="ECO:0000259" key="8">
    <source>
        <dbReference type="Pfam" id="PF00298"/>
    </source>
</evidence>
<organism evidence="10 11">
    <name type="scientific">Plectus sambesii</name>
    <dbReference type="NCBI Taxonomy" id="2011161"/>
    <lineage>
        <taxon>Eukaryota</taxon>
        <taxon>Metazoa</taxon>
        <taxon>Ecdysozoa</taxon>
        <taxon>Nematoda</taxon>
        <taxon>Chromadorea</taxon>
        <taxon>Plectida</taxon>
        <taxon>Plectina</taxon>
        <taxon>Plectoidea</taxon>
        <taxon>Plectidae</taxon>
        <taxon>Plectus</taxon>
    </lineage>
</organism>
<dbReference type="Pfam" id="PF00298">
    <property type="entry name" value="Ribosomal_L11"/>
    <property type="match status" value="1"/>
</dbReference>